<name>W6RVC1_9CLOT</name>
<gene>
    <name evidence="2" type="ORF">CM240_1472</name>
</gene>
<reference evidence="2 3" key="1">
    <citation type="submission" date="2013-11" db="EMBL/GenBank/DDBJ databases">
        <title>Complete genome sequence of Clostridum sp. M2/40.</title>
        <authorList>
            <person name="Wibberg D."/>
            <person name="Puehler A."/>
            <person name="Schlueter A."/>
        </authorList>
    </citation>
    <scope>NUCLEOTIDE SEQUENCE [LARGE SCALE GENOMIC DNA]</scope>
    <source>
        <strain evidence="3">M2/40</strain>
    </source>
</reference>
<proteinExistence type="predicted"/>
<evidence type="ECO:0000256" key="1">
    <source>
        <dbReference type="SAM" id="Phobius"/>
    </source>
</evidence>
<sequence>MMNKGQFLNLFYEARLTLKIEVIELEELINNLIKSDIDIDSITRVSISSAILSIQYKDFELFKEIFEKYDGTYKVIGKDKRSTTIYILKSRISLVIGIVIFFLSLMLFNEIIWSIDIKTEKNISPFEIRNLLYKEGIKEGTFKRKINYEDLEEKLKSDHSKISWVSIRPYGSKLLIDVREKQLPPSLIKDDTKKDLVAKKDGIISRVYTSNGTALVKAGDVVKNGDSLISYIEGDESHSYEVVPKGVVMAKTFYEDKIIVPYKEKNREKTGKYITNKYIIIAGNKICVKKSENKFEKYDKIEENYGPFVIEKYYEVIENEVELNKESVIKKAEGELLDKIRSNISVNSTIMDKKIYREEKGDCCEIRMIIQCEEDISN</sequence>
<dbReference type="STRING" id="1216932.CM240_1472"/>
<dbReference type="NCBIfam" id="TIGR02876">
    <property type="entry name" value="spore_yqfD"/>
    <property type="match status" value="1"/>
</dbReference>
<organism evidence="2 3">
    <name type="scientific">Clostridium bornimense</name>
    <dbReference type="NCBI Taxonomy" id="1216932"/>
    <lineage>
        <taxon>Bacteria</taxon>
        <taxon>Bacillati</taxon>
        <taxon>Bacillota</taxon>
        <taxon>Clostridia</taxon>
        <taxon>Eubacteriales</taxon>
        <taxon>Clostridiaceae</taxon>
        <taxon>Clostridium</taxon>
    </lineage>
</organism>
<accession>W6RVC1</accession>
<dbReference type="PATRIC" id="fig|1216932.3.peg.1465"/>
<feature type="transmembrane region" description="Helical" evidence="1">
    <location>
        <begin position="92"/>
        <end position="115"/>
    </location>
</feature>
<keyword evidence="1" id="KW-0812">Transmembrane</keyword>
<dbReference type="HOGENOM" id="CLU_050521_1_0_9"/>
<dbReference type="KEGG" id="clt:CM240_1472"/>
<dbReference type="InterPro" id="IPR010690">
    <property type="entry name" value="YqfD"/>
</dbReference>
<dbReference type="AlphaFoldDB" id="W6RVC1"/>
<protein>
    <submittedName>
        <fullName evidence="2">Stage IV sporulation protein</fullName>
    </submittedName>
</protein>
<dbReference type="EMBL" id="HG917868">
    <property type="protein sequence ID" value="CDM68631.1"/>
    <property type="molecule type" value="Genomic_DNA"/>
</dbReference>
<dbReference type="Proteomes" id="UP000019426">
    <property type="component" value="Chromosome M2/40_rep1"/>
</dbReference>
<evidence type="ECO:0000313" key="3">
    <source>
        <dbReference type="Proteomes" id="UP000019426"/>
    </source>
</evidence>
<keyword evidence="3" id="KW-1185">Reference proteome</keyword>
<keyword evidence="1" id="KW-1133">Transmembrane helix</keyword>
<dbReference type="Pfam" id="PF06898">
    <property type="entry name" value="YqfD"/>
    <property type="match status" value="1"/>
</dbReference>
<evidence type="ECO:0000313" key="2">
    <source>
        <dbReference type="EMBL" id="CDM68631.1"/>
    </source>
</evidence>
<keyword evidence="1" id="KW-0472">Membrane</keyword>
<dbReference type="eggNOG" id="COG0561">
    <property type="taxonomic scope" value="Bacteria"/>
</dbReference>
<dbReference type="OrthoDB" id="1640349at2"/>